<reference evidence="5 6" key="1">
    <citation type="submission" date="2019-02" db="EMBL/GenBank/DDBJ databases">
        <title>Genomic Encyclopedia of Type Strains, Phase IV (KMG-IV): sequencing the most valuable type-strain genomes for metagenomic binning, comparative biology and taxonomic classification.</title>
        <authorList>
            <person name="Goeker M."/>
        </authorList>
    </citation>
    <scope>NUCLEOTIDE SEQUENCE [LARGE SCALE GENOMIC DNA]</scope>
    <source>
        <strain evidence="5 6">DSM 18116</strain>
    </source>
</reference>
<evidence type="ECO:0000259" key="4">
    <source>
        <dbReference type="PROSITE" id="PS50930"/>
    </source>
</evidence>
<dbReference type="InterPro" id="IPR050595">
    <property type="entry name" value="Bact_response_regulator"/>
</dbReference>
<dbReference type="PANTHER" id="PTHR44591">
    <property type="entry name" value="STRESS RESPONSE REGULATOR PROTEIN 1"/>
    <property type="match status" value="1"/>
</dbReference>
<accession>A0A4Q7N5V6</accession>
<dbReference type="SMART" id="SM00850">
    <property type="entry name" value="LytTR"/>
    <property type="match status" value="1"/>
</dbReference>
<dbReference type="Pfam" id="PF00072">
    <property type="entry name" value="Response_reg"/>
    <property type="match status" value="1"/>
</dbReference>
<dbReference type="Pfam" id="PF04397">
    <property type="entry name" value="LytTR"/>
    <property type="match status" value="1"/>
</dbReference>
<keyword evidence="1 2" id="KW-0597">Phosphoprotein</keyword>
<organism evidence="5 6">
    <name type="scientific">Pseudobacter ginsenosidimutans</name>
    <dbReference type="NCBI Taxonomy" id="661488"/>
    <lineage>
        <taxon>Bacteria</taxon>
        <taxon>Pseudomonadati</taxon>
        <taxon>Bacteroidota</taxon>
        <taxon>Chitinophagia</taxon>
        <taxon>Chitinophagales</taxon>
        <taxon>Chitinophagaceae</taxon>
        <taxon>Pseudobacter</taxon>
    </lineage>
</organism>
<dbReference type="Gene3D" id="3.40.50.2300">
    <property type="match status" value="1"/>
</dbReference>
<protein>
    <submittedName>
        <fullName evidence="5">LytTR family two component transcriptional regulator</fullName>
    </submittedName>
</protein>
<dbReference type="GO" id="GO:0000160">
    <property type="term" value="P:phosphorelay signal transduction system"/>
    <property type="evidence" value="ECO:0007669"/>
    <property type="project" value="InterPro"/>
</dbReference>
<dbReference type="Gene3D" id="2.40.50.1020">
    <property type="entry name" value="LytTr DNA-binding domain"/>
    <property type="match status" value="1"/>
</dbReference>
<sequence length="258" mass="29125">MSEKIKVLIVEDESIVAMDLAAGLETDGYEVAGIADNAAEAIDLFQKNEVDIILMDVHIIGKKDGIDTAAELLQQRSVPLIYLTAFTDAKTIERAKTTHPAAFLAKPYSITNVRIAIELAISNFAVTAQQSSKVIPMDNQNSVASLTEKETILQMNDYIFVKNNYVFVKIKLDEILYAEADNNYVQLVTTEKKLLLRLSLSQLLEKISYKPLVRIHRSYAVNIDMIQSFSDQEVNLPKMQLPIGRSYKEDFLKQFNFR</sequence>
<feature type="domain" description="Response regulatory" evidence="3">
    <location>
        <begin position="6"/>
        <end position="121"/>
    </location>
</feature>
<dbReference type="InterPro" id="IPR001789">
    <property type="entry name" value="Sig_transdc_resp-reg_receiver"/>
</dbReference>
<dbReference type="PROSITE" id="PS50110">
    <property type="entry name" value="RESPONSE_REGULATORY"/>
    <property type="match status" value="1"/>
</dbReference>
<dbReference type="AlphaFoldDB" id="A0A4Q7N5V6"/>
<dbReference type="SMART" id="SM00448">
    <property type="entry name" value="REC"/>
    <property type="match status" value="1"/>
</dbReference>
<dbReference type="SUPFAM" id="SSF52172">
    <property type="entry name" value="CheY-like"/>
    <property type="match status" value="1"/>
</dbReference>
<evidence type="ECO:0000256" key="2">
    <source>
        <dbReference type="PROSITE-ProRule" id="PRU00169"/>
    </source>
</evidence>
<proteinExistence type="predicted"/>
<dbReference type="EMBL" id="SGXA01000001">
    <property type="protein sequence ID" value="RZS76444.1"/>
    <property type="molecule type" value="Genomic_DNA"/>
</dbReference>
<dbReference type="InterPro" id="IPR011006">
    <property type="entry name" value="CheY-like_superfamily"/>
</dbReference>
<dbReference type="Proteomes" id="UP000293874">
    <property type="component" value="Unassembled WGS sequence"/>
</dbReference>
<dbReference type="CDD" id="cd17534">
    <property type="entry name" value="REC_DC-like"/>
    <property type="match status" value="1"/>
</dbReference>
<evidence type="ECO:0000313" key="5">
    <source>
        <dbReference type="EMBL" id="RZS76444.1"/>
    </source>
</evidence>
<dbReference type="GO" id="GO:0003677">
    <property type="term" value="F:DNA binding"/>
    <property type="evidence" value="ECO:0007669"/>
    <property type="project" value="InterPro"/>
</dbReference>
<evidence type="ECO:0000256" key="1">
    <source>
        <dbReference type="ARBA" id="ARBA00022553"/>
    </source>
</evidence>
<name>A0A4Q7N5V6_9BACT</name>
<dbReference type="OrthoDB" id="1646880at2"/>
<feature type="domain" description="HTH LytTR-type" evidence="4">
    <location>
        <begin position="168"/>
        <end position="228"/>
    </location>
</feature>
<gene>
    <name evidence="5" type="ORF">EV199_2329</name>
</gene>
<dbReference type="PANTHER" id="PTHR44591:SF24">
    <property type="entry name" value="PROTEIN-GLUTAMATE METHYLESTERASE_PROTEIN-GLUTAMINE GLUTAMINASE 1"/>
    <property type="match status" value="1"/>
</dbReference>
<feature type="modified residue" description="4-aspartylphosphate" evidence="2">
    <location>
        <position position="56"/>
    </location>
</feature>
<dbReference type="InterPro" id="IPR007492">
    <property type="entry name" value="LytTR_DNA-bd_dom"/>
</dbReference>
<dbReference type="RefSeq" id="WP_130540743.1">
    <property type="nucleotide sequence ID" value="NZ_CP042431.1"/>
</dbReference>
<evidence type="ECO:0000259" key="3">
    <source>
        <dbReference type="PROSITE" id="PS50110"/>
    </source>
</evidence>
<keyword evidence="6" id="KW-1185">Reference proteome</keyword>
<comment type="caution">
    <text evidence="5">The sequence shown here is derived from an EMBL/GenBank/DDBJ whole genome shotgun (WGS) entry which is preliminary data.</text>
</comment>
<dbReference type="PROSITE" id="PS50930">
    <property type="entry name" value="HTH_LYTTR"/>
    <property type="match status" value="1"/>
</dbReference>
<evidence type="ECO:0000313" key="6">
    <source>
        <dbReference type="Proteomes" id="UP000293874"/>
    </source>
</evidence>